<dbReference type="EMBL" id="ABSV01000609">
    <property type="protein sequence ID" value="EDZ72735.1"/>
    <property type="molecule type" value="Genomic_DNA"/>
</dbReference>
<evidence type="ECO:0000313" key="1">
    <source>
        <dbReference type="EMBL" id="EDZ72735.1"/>
    </source>
</evidence>
<sequence length="51" mass="5613">TIEASVVEGISIAEILEVATVEAGARSPSPVHTKVASWVTVFVRHVHFWWL</sequence>
<organism evidence="1 2">
    <name type="scientific">Saccharomyces cerevisiae (strain AWRI1631)</name>
    <name type="common">Baker's yeast</name>
    <dbReference type="NCBI Taxonomy" id="545124"/>
    <lineage>
        <taxon>Eukaryota</taxon>
        <taxon>Fungi</taxon>
        <taxon>Dikarya</taxon>
        <taxon>Ascomycota</taxon>
        <taxon>Saccharomycotina</taxon>
        <taxon>Saccharomycetes</taxon>
        <taxon>Saccharomycetales</taxon>
        <taxon>Saccharomycetaceae</taxon>
        <taxon>Saccharomyces</taxon>
    </lineage>
</organism>
<reference evidence="1 2" key="1">
    <citation type="journal article" date="2008" name="FEMS Yeast Res.">
        <title>Comparative genome analysis of a Saccharomyces cerevisiae wine strain.</title>
        <authorList>
            <person name="Borneman A.R."/>
            <person name="Forgan A.H."/>
            <person name="Pretorius I.S."/>
            <person name="Chambers P.J."/>
        </authorList>
    </citation>
    <scope>NUCLEOTIDE SEQUENCE [LARGE SCALE GENOMIC DNA]</scope>
    <source>
        <strain evidence="1 2">AWRI1631</strain>
    </source>
</reference>
<evidence type="ECO:0000313" key="2">
    <source>
        <dbReference type="Proteomes" id="UP000008988"/>
    </source>
</evidence>
<dbReference type="Proteomes" id="UP000008988">
    <property type="component" value="Unassembled WGS sequence"/>
</dbReference>
<accession>B5VH55</accession>
<comment type="caution">
    <text evidence="1">The sequence shown here is derived from an EMBL/GenBank/DDBJ whole genome shotgun (WGS) entry which is preliminary data.</text>
</comment>
<proteinExistence type="predicted"/>
<protein>
    <submittedName>
        <fullName evidence="1">Uncharacterized protein</fullName>
    </submittedName>
</protein>
<name>B5VH55_YEAS6</name>
<feature type="non-terminal residue" evidence="1">
    <location>
        <position position="1"/>
    </location>
</feature>
<gene>
    <name evidence="1" type="ORF">AWRI1631_47470</name>
</gene>
<dbReference type="AlphaFoldDB" id="B5VH55"/>